<keyword evidence="2" id="KW-1185">Reference proteome</keyword>
<gene>
    <name evidence="1" type="ORF">F4692_003819</name>
</gene>
<dbReference type="AlphaFoldDB" id="A0A7Y9KTH8"/>
<accession>A0A7Y9KTH8</accession>
<organism evidence="1 2">
    <name type="scientific">Nocardioides cavernae</name>
    <dbReference type="NCBI Taxonomy" id="1921566"/>
    <lineage>
        <taxon>Bacteria</taxon>
        <taxon>Bacillati</taxon>
        <taxon>Actinomycetota</taxon>
        <taxon>Actinomycetes</taxon>
        <taxon>Propionibacteriales</taxon>
        <taxon>Nocardioidaceae</taxon>
        <taxon>Nocardioides</taxon>
    </lineage>
</organism>
<protein>
    <submittedName>
        <fullName evidence="1">Uncharacterized protein</fullName>
    </submittedName>
</protein>
<dbReference type="RefSeq" id="WP_179621295.1">
    <property type="nucleotide sequence ID" value="NZ_JACCBW010000005.1"/>
</dbReference>
<evidence type="ECO:0000313" key="2">
    <source>
        <dbReference type="Proteomes" id="UP000549911"/>
    </source>
</evidence>
<sequence>MTRIGTCNLLNLFRPGGGAGSPGDEDAYGAKLEAPARTIIALDPDVLAI</sequence>
<reference evidence="1 2" key="1">
    <citation type="submission" date="2020-07" db="EMBL/GenBank/DDBJ databases">
        <authorList>
            <person name="Partida-Martinez L."/>
            <person name="Huntemann M."/>
            <person name="Clum A."/>
            <person name="Wang J."/>
            <person name="Palaniappan K."/>
            <person name="Ritter S."/>
            <person name="Chen I.-M."/>
            <person name="Stamatis D."/>
            <person name="Reddy T."/>
            <person name="O'Malley R."/>
            <person name="Daum C."/>
            <person name="Shapiro N."/>
            <person name="Ivanova N."/>
            <person name="Kyrpides N."/>
            <person name="Woyke T."/>
        </authorList>
    </citation>
    <scope>NUCLEOTIDE SEQUENCE [LARGE SCALE GENOMIC DNA]</scope>
    <source>
        <strain evidence="1 2">AT2.17</strain>
    </source>
</reference>
<reference evidence="1 2" key="2">
    <citation type="submission" date="2020-08" db="EMBL/GenBank/DDBJ databases">
        <title>The Agave Microbiome: Exploring the role of microbial communities in plant adaptations to desert environments.</title>
        <authorList>
            <person name="Partida-Martinez L.P."/>
        </authorList>
    </citation>
    <scope>NUCLEOTIDE SEQUENCE [LARGE SCALE GENOMIC DNA]</scope>
    <source>
        <strain evidence="1 2">AT2.17</strain>
    </source>
</reference>
<name>A0A7Y9KTH8_9ACTN</name>
<dbReference type="EMBL" id="JACCBW010000005">
    <property type="protein sequence ID" value="NYE38669.1"/>
    <property type="molecule type" value="Genomic_DNA"/>
</dbReference>
<proteinExistence type="predicted"/>
<dbReference type="Proteomes" id="UP000549911">
    <property type="component" value="Unassembled WGS sequence"/>
</dbReference>
<comment type="caution">
    <text evidence="1">The sequence shown here is derived from an EMBL/GenBank/DDBJ whole genome shotgun (WGS) entry which is preliminary data.</text>
</comment>
<evidence type="ECO:0000313" key="1">
    <source>
        <dbReference type="EMBL" id="NYE38669.1"/>
    </source>
</evidence>